<gene>
    <name evidence="2" type="ORF">DFJ69_2306</name>
</gene>
<comment type="caution">
    <text evidence="2">The sequence shown here is derived from an EMBL/GenBank/DDBJ whole genome shotgun (WGS) entry which is preliminary data.</text>
</comment>
<keyword evidence="3" id="KW-1185">Reference proteome</keyword>
<dbReference type="AlphaFoldDB" id="A0A3D9SSA6"/>
<proteinExistence type="predicted"/>
<evidence type="ECO:0000313" key="3">
    <source>
        <dbReference type="Proteomes" id="UP000256661"/>
    </source>
</evidence>
<feature type="domain" description="DUF397" evidence="1">
    <location>
        <begin position="4"/>
        <end position="56"/>
    </location>
</feature>
<dbReference type="InterPro" id="IPR007278">
    <property type="entry name" value="DUF397"/>
</dbReference>
<evidence type="ECO:0000313" key="2">
    <source>
        <dbReference type="EMBL" id="REE96853.1"/>
    </source>
</evidence>
<organism evidence="2 3">
    <name type="scientific">Thermomonospora umbrina</name>
    <dbReference type="NCBI Taxonomy" id="111806"/>
    <lineage>
        <taxon>Bacteria</taxon>
        <taxon>Bacillati</taxon>
        <taxon>Actinomycetota</taxon>
        <taxon>Actinomycetes</taxon>
        <taxon>Streptosporangiales</taxon>
        <taxon>Thermomonosporaceae</taxon>
        <taxon>Thermomonospora</taxon>
    </lineage>
</organism>
<reference evidence="2 3" key="1">
    <citation type="submission" date="2018-08" db="EMBL/GenBank/DDBJ databases">
        <title>Sequencing the genomes of 1000 actinobacteria strains.</title>
        <authorList>
            <person name="Klenk H.-P."/>
        </authorList>
    </citation>
    <scope>NUCLEOTIDE SEQUENCE [LARGE SCALE GENOMIC DNA]</scope>
    <source>
        <strain evidence="2 3">DSM 43927</strain>
    </source>
</reference>
<dbReference type="RefSeq" id="WP_116022437.1">
    <property type="nucleotide sequence ID" value="NZ_QTTT01000001.1"/>
</dbReference>
<sequence length="64" mass="6938">MIYWRKSSHSGSANDEFCVELAGLPARVGIRDSKDPEGGRLVVGPVAFGELVGRIKEGAHDRSR</sequence>
<name>A0A3D9SSA6_9ACTN</name>
<dbReference type="EMBL" id="QTTT01000001">
    <property type="protein sequence ID" value="REE96853.1"/>
    <property type="molecule type" value="Genomic_DNA"/>
</dbReference>
<dbReference type="OrthoDB" id="3482793at2"/>
<dbReference type="Proteomes" id="UP000256661">
    <property type="component" value="Unassembled WGS sequence"/>
</dbReference>
<dbReference type="Pfam" id="PF04149">
    <property type="entry name" value="DUF397"/>
    <property type="match status" value="1"/>
</dbReference>
<accession>A0A3D9SSA6</accession>
<evidence type="ECO:0000259" key="1">
    <source>
        <dbReference type="Pfam" id="PF04149"/>
    </source>
</evidence>
<protein>
    <submittedName>
        <fullName evidence="2">Uncharacterized protein DUF397</fullName>
    </submittedName>
</protein>